<dbReference type="GeneID" id="59467450"/>
<evidence type="ECO:0000259" key="2">
    <source>
        <dbReference type="Pfam" id="PF26439"/>
    </source>
</evidence>
<evidence type="ECO:0000256" key="1">
    <source>
        <dbReference type="SAM" id="Phobius"/>
    </source>
</evidence>
<feature type="transmembrane region" description="Helical" evidence="1">
    <location>
        <begin position="21"/>
        <end position="47"/>
    </location>
</feature>
<keyword evidence="1" id="KW-0812">Transmembrane</keyword>
<keyword evidence="1" id="KW-0472">Membrane</keyword>
<proteinExistence type="predicted"/>
<evidence type="ECO:0000313" key="3">
    <source>
        <dbReference type="EMBL" id="AUX10011.1"/>
    </source>
</evidence>
<reference evidence="4" key="1">
    <citation type="submission" date="2017-11" db="EMBL/GenBank/DDBJ databases">
        <title>Phenotypic and genomic properties of facultatively anaerobic sulfur-reducing natronoarchaea from hypersaline soda lakes.</title>
        <authorList>
            <person name="Sorokin D.Y."/>
            <person name="Kublanov I.V."/>
            <person name="Roman P."/>
            <person name="Sinninghe Damste J.S."/>
            <person name="Golyshin P.N."/>
            <person name="Rojo D."/>
            <person name="Ciordia S."/>
            <person name="Mena M.D.C."/>
            <person name="Ferrer M."/>
            <person name="Messina E."/>
            <person name="Smedile F."/>
            <person name="La Spada G."/>
            <person name="La Cono V."/>
            <person name="Yakimov M.M."/>
        </authorList>
    </citation>
    <scope>NUCLEOTIDE SEQUENCE [LARGE SCALE GENOMIC DNA]</scope>
    <source>
        <strain evidence="4">AArc-Sl</strain>
    </source>
</reference>
<dbReference type="AlphaFoldDB" id="A0A343TLN9"/>
<keyword evidence="1" id="KW-1133">Transmembrane helix</keyword>
<sequence>MRERLPVLDRRTYRWTDRVTKLGGVLAVAVALEIGIVSGGGIALALAGGVLALSTVPIETRPAADAGPTDAYDGEPT</sequence>
<dbReference type="RefSeq" id="WP_119819541.1">
    <property type="nucleotide sequence ID" value="NZ_CP025066.1"/>
</dbReference>
<dbReference type="Pfam" id="PF26439">
    <property type="entry name" value="DUF8120"/>
    <property type="match status" value="1"/>
</dbReference>
<keyword evidence="4" id="KW-1185">Reference proteome</keyword>
<name>A0A343TLN9_9EURY</name>
<evidence type="ECO:0000313" key="4">
    <source>
        <dbReference type="Proteomes" id="UP000263012"/>
    </source>
</evidence>
<protein>
    <recommendedName>
        <fullName evidence="2">DUF8120 domain-containing protein</fullName>
    </recommendedName>
</protein>
<dbReference type="KEGG" id="hdf:AArcSl_2389"/>
<organism evidence="3 4">
    <name type="scientific">Halalkaliarchaeum desulfuricum</name>
    <dbReference type="NCBI Taxonomy" id="2055893"/>
    <lineage>
        <taxon>Archaea</taxon>
        <taxon>Methanobacteriati</taxon>
        <taxon>Methanobacteriota</taxon>
        <taxon>Stenosarchaea group</taxon>
        <taxon>Halobacteria</taxon>
        <taxon>Halobacteriales</taxon>
        <taxon>Haloferacaceae</taxon>
        <taxon>Halalkaliarchaeum</taxon>
    </lineage>
</organism>
<accession>A0A343TLN9</accession>
<dbReference type="Proteomes" id="UP000263012">
    <property type="component" value="Chromosome"/>
</dbReference>
<dbReference type="InterPro" id="IPR058433">
    <property type="entry name" value="DUF8120"/>
</dbReference>
<dbReference type="EMBL" id="CP025066">
    <property type="protein sequence ID" value="AUX10011.1"/>
    <property type="molecule type" value="Genomic_DNA"/>
</dbReference>
<feature type="domain" description="DUF8120" evidence="2">
    <location>
        <begin position="4"/>
        <end position="60"/>
    </location>
</feature>
<gene>
    <name evidence="3" type="ORF">AArcSl_2389</name>
</gene>